<dbReference type="RefSeq" id="WP_009243298.1">
    <property type="nucleotide sequence ID" value="NZ_AP028249.1"/>
</dbReference>
<proteinExistence type="predicted"/>
<reference evidence="1 2" key="1">
    <citation type="submission" date="2015-09" db="EMBL/GenBank/DDBJ databases">
        <authorList>
            <consortium name="Pathogen Informatics"/>
        </authorList>
    </citation>
    <scope>NUCLEOTIDE SEQUENCE [LARGE SCALE GENOMIC DNA]</scope>
    <source>
        <strain evidence="1 2">2789STDY5834841</strain>
    </source>
</reference>
<evidence type="ECO:0000313" key="1">
    <source>
        <dbReference type="EMBL" id="CUO49732.1"/>
    </source>
</evidence>
<sequence length="445" mass="51795">MKLYNAMEESYLKENLIHKWVTNIVRQNDGYEFLLDDEVYLPVYKYALKITKRKTVKLNLVEEKVLQIVSIGVHQVDEIAKILGITRPLLDVTLADLHVKDLISVSSDICSLLKKGEQALSNLERVEKQQDIMKDIYMDSFKGKILENITRYQVVEKGIIDDNKLEPLVQAEDMKVIVSRFEDIQEIFQDEYSATRIADGIRTETQELLTIDGIESVYVVFIKIPLQVFVSTNGWDIDIVAAKKKYNELLLEYKDEIIRQINNKKVLRAHWKKKTIQESYNGECLKEVERLVETIKAADFKKKKKQKEIDELQMKILSSRRLLDGEVKVLLDYLAENAQQVEMSVDNIDDWAYDKNFVGKLSHYVGKATLKIKYQSSNNIGKAIERIKQGHDVAEYKKHEHGYFICWKFDDIYEIYGLPSEQIAIDRDTTCIVVDYYLRNLNSSV</sequence>
<dbReference type="Proteomes" id="UP000095787">
    <property type="component" value="Unassembled WGS sequence"/>
</dbReference>
<gene>
    <name evidence="1" type="ORF">ERS852456_02718</name>
</gene>
<evidence type="ECO:0000313" key="2">
    <source>
        <dbReference type="Proteomes" id="UP000095787"/>
    </source>
</evidence>
<accession>A0A174FHL4</accession>
<dbReference type="EMBL" id="CYZO01000065">
    <property type="protein sequence ID" value="CUO49732.1"/>
    <property type="molecule type" value="Genomic_DNA"/>
</dbReference>
<name>A0A174FHL4_9FIRM</name>
<organism evidence="1 2">
    <name type="scientific">[Ruminococcus] torques</name>
    <dbReference type="NCBI Taxonomy" id="33039"/>
    <lineage>
        <taxon>Bacteria</taxon>
        <taxon>Bacillati</taxon>
        <taxon>Bacillota</taxon>
        <taxon>Clostridia</taxon>
        <taxon>Lachnospirales</taxon>
        <taxon>Lachnospiraceae</taxon>
        <taxon>Mediterraneibacter</taxon>
    </lineage>
</organism>
<dbReference type="AlphaFoldDB" id="A0A174FHL4"/>
<protein>
    <submittedName>
        <fullName evidence="1">Uncharacterized protein</fullName>
    </submittedName>
</protein>